<dbReference type="PROSITE" id="PS50048">
    <property type="entry name" value="ZN2_CY6_FUNGAL_2"/>
    <property type="match status" value="1"/>
</dbReference>
<protein>
    <submittedName>
        <fullName evidence="4">Sterol uptake control protein 2</fullName>
    </submittedName>
</protein>
<feature type="domain" description="Zn(2)-C6 fungal-type" evidence="3">
    <location>
        <begin position="39"/>
        <end position="69"/>
    </location>
</feature>
<feature type="region of interest" description="Disordered" evidence="2">
    <location>
        <begin position="1"/>
        <end position="33"/>
    </location>
</feature>
<dbReference type="PANTHER" id="PTHR47784:SF5">
    <property type="entry name" value="STEROL UPTAKE CONTROL PROTEIN 2"/>
    <property type="match status" value="1"/>
</dbReference>
<dbReference type="AlphaFoldDB" id="A0A8H6R626"/>
<evidence type="ECO:0000313" key="5">
    <source>
        <dbReference type="Proteomes" id="UP000660729"/>
    </source>
</evidence>
<dbReference type="InterPro" id="IPR036864">
    <property type="entry name" value="Zn2-C6_fun-type_DNA-bd_sf"/>
</dbReference>
<organism evidence="4 5">
    <name type="scientific">Pseudocercospora fuligena</name>
    <dbReference type="NCBI Taxonomy" id="685502"/>
    <lineage>
        <taxon>Eukaryota</taxon>
        <taxon>Fungi</taxon>
        <taxon>Dikarya</taxon>
        <taxon>Ascomycota</taxon>
        <taxon>Pezizomycotina</taxon>
        <taxon>Dothideomycetes</taxon>
        <taxon>Dothideomycetidae</taxon>
        <taxon>Mycosphaerellales</taxon>
        <taxon>Mycosphaerellaceae</taxon>
        <taxon>Pseudocercospora</taxon>
    </lineage>
</organism>
<dbReference type="OrthoDB" id="416217at2759"/>
<evidence type="ECO:0000256" key="2">
    <source>
        <dbReference type="SAM" id="MobiDB-lite"/>
    </source>
</evidence>
<evidence type="ECO:0000313" key="4">
    <source>
        <dbReference type="EMBL" id="KAF7186616.1"/>
    </source>
</evidence>
<dbReference type="GO" id="GO:0008270">
    <property type="term" value="F:zinc ion binding"/>
    <property type="evidence" value="ECO:0007669"/>
    <property type="project" value="InterPro"/>
</dbReference>
<name>A0A8H6R626_9PEZI</name>
<dbReference type="Proteomes" id="UP000660729">
    <property type="component" value="Unassembled WGS sequence"/>
</dbReference>
<dbReference type="SUPFAM" id="SSF57701">
    <property type="entry name" value="Zn2/Cys6 DNA-binding domain"/>
    <property type="match status" value="1"/>
</dbReference>
<dbReference type="SMART" id="SM00066">
    <property type="entry name" value="GAL4"/>
    <property type="match status" value="1"/>
</dbReference>
<dbReference type="GO" id="GO:0001228">
    <property type="term" value="F:DNA-binding transcription activator activity, RNA polymerase II-specific"/>
    <property type="evidence" value="ECO:0007669"/>
    <property type="project" value="TreeGrafter"/>
</dbReference>
<evidence type="ECO:0000259" key="3">
    <source>
        <dbReference type="PROSITE" id="PS50048"/>
    </source>
</evidence>
<feature type="compositionally biased region" description="Polar residues" evidence="2">
    <location>
        <begin position="1"/>
        <end position="26"/>
    </location>
</feature>
<dbReference type="Pfam" id="PF00172">
    <property type="entry name" value="Zn_clus"/>
    <property type="match status" value="1"/>
</dbReference>
<dbReference type="Gene3D" id="4.10.240.10">
    <property type="entry name" value="Zn(2)-C6 fungal-type DNA-binding domain"/>
    <property type="match status" value="1"/>
</dbReference>
<reference evidence="4" key="1">
    <citation type="submission" date="2020-04" db="EMBL/GenBank/DDBJ databases">
        <title>Draft genome resource of the tomato pathogen Pseudocercospora fuligena.</title>
        <authorList>
            <person name="Zaccaron A."/>
        </authorList>
    </citation>
    <scope>NUCLEOTIDE SEQUENCE</scope>
    <source>
        <strain evidence="4">PF001</strain>
    </source>
</reference>
<keyword evidence="5" id="KW-1185">Reference proteome</keyword>
<dbReference type="PANTHER" id="PTHR47784">
    <property type="entry name" value="STEROL UPTAKE CONTROL PROTEIN 2"/>
    <property type="match status" value="1"/>
</dbReference>
<sequence>MSSSRMESGNARTRGTFSNSPTPSSTKGKRATHRKSRQGCVRCKKRRVKCDEAKPTCTACLTRGETCHYADVPHCHSCGCLDCDCVAAREPSAIDPVDFEFTFHYARYTYDTLVEEPSNEKIRPLLAPPASLAHSFILDLHLALAASHLACLNPTQAPAYVGHAIRYQNRALEKFKLKLHGLPKPEDCLPMFSFSAMLGLLHLAHSRVPGPDGYPVDCLLTFIELGQLWRGCRSILAMAKEVLSMEAYMQTFEDPSAVKGFLHSFPDHIRDARCQLPIDDAVIFELEHLEAVMKEECQPGRLTIFQRTLKILSHVARFHDTNRPALMLAFAVACPEEYLEMLRSGDSHARVMLGLYAALLDCLDVRWWSKGYAQDLMIEMAANPATSRHAELHQRWQDLMLRLRERKVRHTWDGSIGVCSVSEAACLQWSWQS</sequence>
<dbReference type="InterPro" id="IPR001138">
    <property type="entry name" value="Zn2Cys6_DnaBD"/>
</dbReference>
<dbReference type="InterPro" id="IPR053157">
    <property type="entry name" value="Sterol_Uptake_Regulator"/>
</dbReference>
<evidence type="ECO:0000256" key="1">
    <source>
        <dbReference type="ARBA" id="ARBA00023242"/>
    </source>
</evidence>
<accession>A0A8H6R626</accession>
<gene>
    <name evidence="4" type="ORF">HII31_12025</name>
</gene>
<dbReference type="CDD" id="cd00067">
    <property type="entry name" value="GAL4"/>
    <property type="match status" value="1"/>
</dbReference>
<dbReference type="EMBL" id="JABCIY010000249">
    <property type="protein sequence ID" value="KAF7186616.1"/>
    <property type="molecule type" value="Genomic_DNA"/>
</dbReference>
<proteinExistence type="predicted"/>
<dbReference type="PROSITE" id="PS00463">
    <property type="entry name" value="ZN2_CY6_FUNGAL_1"/>
    <property type="match status" value="1"/>
</dbReference>
<comment type="caution">
    <text evidence="4">The sequence shown here is derived from an EMBL/GenBank/DDBJ whole genome shotgun (WGS) entry which is preliminary data.</text>
</comment>
<keyword evidence="1" id="KW-0539">Nucleus</keyword>